<name>A0ABT4IN27_9EURY</name>
<evidence type="ECO:0000256" key="2">
    <source>
        <dbReference type="ARBA" id="ARBA00007524"/>
    </source>
</evidence>
<evidence type="ECO:0000256" key="5">
    <source>
        <dbReference type="ARBA" id="ARBA00023136"/>
    </source>
</evidence>
<comment type="similarity">
    <text evidence="2">Belongs to the TspO/BZRP family.</text>
</comment>
<dbReference type="InterPro" id="IPR004307">
    <property type="entry name" value="TspO_MBR"/>
</dbReference>
<dbReference type="PIRSF" id="PIRSF005859">
    <property type="entry name" value="PBR"/>
    <property type="match status" value="1"/>
</dbReference>
<dbReference type="RefSeq" id="WP_268922985.1">
    <property type="nucleotide sequence ID" value="NZ_JAPTGC010000006.1"/>
</dbReference>
<proteinExistence type="inferred from homology"/>
<dbReference type="Gene3D" id="1.20.1260.100">
    <property type="entry name" value="TspO/MBR protein"/>
    <property type="match status" value="1"/>
</dbReference>
<keyword evidence="8" id="KW-1185">Reference proteome</keyword>
<dbReference type="EMBL" id="JAPTGC010000006">
    <property type="protein sequence ID" value="MCZ0862729.1"/>
    <property type="molecule type" value="Genomic_DNA"/>
</dbReference>
<comment type="caution">
    <text evidence="7">The sequence shown here is derived from an EMBL/GenBank/DDBJ whole genome shotgun (WGS) entry which is preliminary data.</text>
</comment>
<feature type="transmembrane region" description="Helical" evidence="6">
    <location>
        <begin position="139"/>
        <end position="162"/>
    </location>
</feature>
<organism evidence="7 8">
    <name type="scientific">Methanocorpusculum vombati</name>
    <dbReference type="NCBI Taxonomy" id="3002864"/>
    <lineage>
        <taxon>Archaea</taxon>
        <taxon>Methanobacteriati</taxon>
        <taxon>Methanobacteriota</taxon>
        <taxon>Stenosarchaea group</taxon>
        <taxon>Methanomicrobia</taxon>
        <taxon>Methanomicrobiales</taxon>
        <taxon>Methanocorpusculaceae</taxon>
        <taxon>Methanocorpusculum</taxon>
    </lineage>
</organism>
<comment type="subcellular location">
    <subcellularLocation>
        <location evidence="1">Membrane</location>
        <topology evidence="1">Multi-pass membrane protein</topology>
    </subcellularLocation>
</comment>
<sequence>MTTAYRTPSFLLLIGTVVLCFFAAGLGSLVTVTGTGSWFMTELIKPEWQPPDYLFGPVWTILYLLMGIALAFVLAQGTDRRDVRIAAGVFLVQLVLNVLWSYLFFGWEMIGAAAVEIVVLWVAICATMYLFYRIRPVAAYLLIPYLAWVTFATVLTATIWMLN</sequence>
<reference evidence="7" key="1">
    <citation type="submission" date="2022-12" db="EMBL/GenBank/DDBJ databases">
        <title>Isolation and characterisation of novel Methanocorpusculum spp. from native Australian herbivores indicates the genus is ancestrally host-associated.</title>
        <authorList>
            <person name="Volmer J.G."/>
            <person name="Soo R.M."/>
            <person name="Evans P.N."/>
            <person name="Hoedt E.C."/>
            <person name="Astorga Alsina A.L."/>
            <person name="Woodcroft B.J."/>
            <person name="Tyson G.W."/>
            <person name="Hugenholtz P."/>
            <person name="Morrison M."/>
        </authorList>
    </citation>
    <scope>NUCLEOTIDE SEQUENCE</scope>
    <source>
        <strain evidence="7">CW153</strain>
    </source>
</reference>
<feature type="transmembrane region" description="Helical" evidence="6">
    <location>
        <begin position="85"/>
        <end position="103"/>
    </location>
</feature>
<protein>
    <submittedName>
        <fullName evidence="7">Tryptophan-rich sensory protein</fullName>
    </submittedName>
</protein>
<keyword evidence="4 6" id="KW-1133">Transmembrane helix</keyword>
<evidence type="ECO:0000256" key="3">
    <source>
        <dbReference type="ARBA" id="ARBA00022692"/>
    </source>
</evidence>
<evidence type="ECO:0000256" key="6">
    <source>
        <dbReference type="SAM" id="Phobius"/>
    </source>
</evidence>
<dbReference type="PANTHER" id="PTHR10057">
    <property type="entry name" value="PERIPHERAL-TYPE BENZODIAZEPINE RECEPTOR"/>
    <property type="match status" value="1"/>
</dbReference>
<feature type="transmembrane region" description="Helical" evidence="6">
    <location>
        <begin position="109"/>
        <end position="132"/>
    </location>
</feature>
<evidence type="ECO:0000313" key="8">
    <source>
        <dbReference type="Proteomes" id="UP001141336"/>
    </source>
</evidence>
<feature type="transmembrane region" description="Helical" evidence="6">
    <location>
        <begin position="53"/>
        <end position="73"/>
    </location>
</feature>
<accession>A0ABT4IN27</accession>
<dbReference type="PANTHER" id="PTHR10057:SF0">
    <property type="entry name" value="TRANSLOCATOR PROTEIN"/>
    <property type="match status" value="1"/>
</dbReference>
<dbReference type="CDD" id="cd15904">
    <property type="entry name" value="TSPO_MBR"/>
    <property type="match status" value="1"/>
</dbReference>
<evidence type="ECO:0000256" key="1">
    <source>
        <dbReference type="ARBA" id="ARBA00004141"/>
    </source>
</evidence>
<evidence type="ECO:0000313" key="7">
    <source>
        <dbReference type="EMBL" id="MCZ0862729.1"/>
    </source>
</evidence>
<dbReference type="Proteomes" id="UP001141336">
    <property type="component" value="Unassembled WGS sequence"/>
</dbReference>
<evidence type="ECO:0000256" key="4">
    <source>
        <dbReference type="ARBA" id="ARBA00022989"/>
    </source>
</evidence>
<dbReference type="Pfam" id="PF03073">
    <property type="entry name" value="TspO_MBR"/>
    <property type="match status" value="1"/>
</dbReference>
<gene>
    <name evidence="7" type="ORF">O0S09_05590</name>
</gene>
<dbReference type="InterPro" id="IPR038330">
    <property type="entry name" value="TspO/MBR-related_sf"/>
</dbReference>
<keyword evidence="3 6" id="KW-0812">Transmembrane</keyword>
<keyword evidence="5 6" id="KW-0472">Membrane</keyword>